<gene>
    <name evidence="9" type="primary">GST29_1</name>
    <name evidence="9" type="ORF">FJT64_002755</name>
</gene>
<dbReference type="InterPro" id="IPR004045">
    <property type="entry name" value="Glutathione_S-Trfase_N"/>
</dbReference>
<evidence type="ECO:0000256" key="3">
    <source>
        <dbReference type="ARBA" id="ARBA00012452"/>
    </source>
</evidence>
<dbReference type="SUPFAM" id="SSF47616">
    <property type="entry name" value="GST C-terminal domain-like"/>
    <property type="match status" value="1"/>
</dbReference>
<keyword evidence="10" id="KW-1185">Reference proteome</keyword>
<evidence type="ECO:0000259" key="7">
    <source>
        <dbReference type="PROSITE" id="PS50404"/>
    </source>
</evidence>
<dbReference type="EMBL" id="VIIS01000847">
    <property type="protein sequence ID" value="KAF0304412.1"/>
    <property type="molecule type" value="Genomic_DNA"/>
</dbReference>
<reference evidence="9 10" key="1">
    <citation type="submission" date="2019-07" db="EMBL/GenBank/DDBJ databases">
        <title>Draft genome assembly of a fouling barnacle, Amphibalanus amphitrite (Darwin, 1854): The first reference genome for Thecostraca.</title>
        <authorList>
            <person name="Kim W."/>
        </authorList>
    </citation>
    <scope>NUCLEOTIDE SEQUENCE [LARGE SCALE GENOMIC DNA]</scope>
    <source>
        <strain evidence="9">SNU_AA5</strain>
        <tissue evidence="9">Soma without cirri and trophi</tissue>
    </source>
</reference>
<feature type="domain" description="GST C-terminal" evidence="8">
    <location>
        <begin position="95"/>
        <end position="235"/>
    </location>
</feature>
<dbReference type="SUPFAM" id="SSF52833">
    <property type="entry name" value="Thioredoxin-like"/>
    <property type="match status" value="1"/>
</dbReference>
<dbReference type="InterPro" id="IPR036249">
    <property type="entry name" value="Thioredoxin-like_sf"/>
</dbReference>
<dbReference type="Pfam" id="PF14497">
    <property type="entry name" value="GST_C_3"/>
    <property type="match status" value="1"/>
</dbReference>
<comment type="function">
    <text evidence="1">Conjugation of reduced glutathione to a wide number of exogenous and endogenous hydrophobic electrophiles.</text>
</comment>
<dbReference type="InterPro" id="IPR036282">
    <property type="entry name" value="Glutathione-S-Trfase_C_sf"/>
</dbReference>
<feature type="compositionally biased region" description="Low complexity" evidence="6">
    <location>
        <begin position="23"/>
        <end position="33"/>
    </location>
</feature>
<accession>A0A6A4WP68</accession>
<feature type="domain" description="GST N-terminal" evidence="7">
    <location>
        <begin position="72"/>
        <end position="157"/>
    </location>
</feature>
<feature type="compositionally biased region" description="Basic and acidic residues" evidence="6">
    <location>
        <begin position="8"/>
        <end position="19"/>
    </location>
</feature>
<dbReference type="PANTHER" id="PTHR11571:SF222">
    <property type="entry name" value="GLUTATHIONE TRANSFERASE"/>
    <property type="match status" value="1"/>
</dbReference>
<organism evidence="9 10">
    <name type="scientific">Amphibalanus amphitrite</name>
    <name type="common">Striped barnacle</name>
    <name type="synonym">Balanus amphitrite</name>
    <dbReference type="NCBI Taxonomy" id="1232801"/>
    <lineage>
        <taxon>Eukaryota</taxon>
        <taxon>Metazoa</taxon>
        <taxon>Ecdysozoa</taxon>
        <taxon>Arthropoda</taxon>
        <taxon>Crustacea</taxon>
        <taxon>Multicrustacea</taxon>
        <taxon>Cirripedia</taxon>
        <taxon>Thoracica</taxon>
        <taxon>Thoracicalcarea</taxon>
        <taxon>Balanomorpha</taxon>
        <taxon>Balanoidea</taxon>
        <taxon>Balanidae</taxon>
        <taxon>Amphibalaninae</taxon>
        <taxon>Amphibalanus</taxon>
    </lineage>
</organism>
<dbReference type="PROSITE" id="PS50405">
    <property type="entry name" value="GST_CTER"/>
    <property type="match status" value="1"/>
</dbReference>
<dbReference type="Gene3D" id="1.20.1050.130">
    <property type="match status" value="2"/>
</dbReference>
<evidence type="ECO:0000256" key="2">
    <source>
        <dbReference type="ARBA" id="ARBA00005861"/>
    </source>
</evidence>
<dbReference type="InterPro" id="IPR004046">
    <property type="entry name" value="GST_C"/>
</dbReference>
<evidence type="ECO:0000313" key="9">
    <source>
        <dbReference type="EMBL" id="KAF0304412.1"/>
    </source>
</evidence>
<dbReference type="AlphaFoldDB" id="A0A6A4WP68"/>
<feature type="region of interest" description="Disordered" evidence="6">
    <location>
        <begin position="1"/>
        <end position="68"/>
    </location>
</feature>
<dbReference type="EMBL" id="VIIS01000847">
    <property type="protein sequence ID" value="KAF0304414.1"/>
    <property type="molecule type" value="Genomic_DNA"/>
</dbReference>
<proteinExistence type="inferred from homology"/>
<evidence type="ECO:0000256" key="4">
    <source>
        <dbReference type="ARBA" id="ARBA00022679"/>
    </source>
</evidence>
<evidence type="ECO:0000256" key="6">
    <source>
        <dbReference type="SAM" id="MobiDB-lite"/>
    </source>
</evidence>
<sequence>MTAAAARPARESARLECRRPARRQGAGPAARLGAGERSEVCRRRDAAQSDRSRPASRPPARPTQSAPGAVAMPSIFGYWTLRGLGQASRFILEYTGEEYQDVRFDAINAKEKWQEEKTKNPHGLEFPNLPFYVDGDIKLTQSAAILHHLAKKHGLAGANTEEEWRRLDLLEGVWLLGDKISYVDFLLYDVLSNWLELEKDLLDELPNLQQFRARFEALPAIKAYMQSERFIKWPLSGPDAFFGGK</sequence>
<evidence type="ECO:0000313" key="10">
    <source>
        <dbReference type="Proteomes" id="UP000440578"/>
    </source>
</evidence>
<dbReference type="Proteomes" id="UP000440578">
    <property type="component" value="Unassembled WGS sequence"/>
</dbReference>
<dbReference type="PROSITE" id="PS50404">
    <property type="entry name" value="GST_NTER"/>
    <property type="match status" value="1"/>
</dbReference>
<evidence type="ECO:0000259" key="8">
    <source>
        <dbReference type="PROSITE" id="PS50405"/>
    </source>
</evidence>
<comment type="caution">
    <text evidence="9">The sequence shown here is derived from an EMBL/GenBank/DDBJ whole genome shotgun (WGS) entry which is preliminary data.</text>
</comment>
<dbReference type="GO" id="GO:0006749">
    <property type="term" value="P:glutathione metabolic process"/>
    <property type="evidence" value="ECO:0007669"/>
    <property type="project" value="TreeGrafter"/>
</dbReference>
<comment type="catalytic activity">
    <reaction evidence="5">
        <text>RX + glutathione = an S-substituted glutathione + a halide anion + H(+)</text>
        <dbReference type="Rhea" id="RHEA:16437"/>
        <dbReference type="ChEBI" id="CHEBI:15378"/>
        <dbReference type="ChEBI" id="CHEBI:16042"/>
        <dbReference type="ChEBI" id="CHEBI:17792"/>
        <dbReference type="ChEBI" id="CHEBI:57925"/>
        <dbReference type="ChEBI" id="CHEBI:90779"/>
        <dbReference type="EC" id="2.5.1.18"/>
    </reaction>
</comment>
<keyword evidence="4 9" id="KW-0808">Transferase</keyword>
<comment type="similarity">
    <text evidence="2">Belongs to the GST superfamily. Mu family.</text>
</comment>
<dbReference type="OrthoDB" id="4951845at2759"/>
<dbReference type="InterPro" id="IPR010987">
    <property type="entry name" value="Glutathione-S-Trfase_C-like"/>
</dbReference>
<name>A0A6A4WP68_AMPAM</name>
<dbReference type="InterPro" id="IPR050213">
    <property type="entry name" value="GST_superfamily"/>
</dbReference>
<dbReference type="PANTHER" id="PTHR11571">
    <property type="entry name" value="GLUTATHIONE S-TRANSFERASE"/>
    <property type="match status" value="1"/>
</dbReference>
<dbReference type="GO" id="GO:0004364">
    <property type="term" value="F:glutathione transferase activity"/>
    <property type="evidence" value="ECO:0007669"/>
    <property type="project" value="UniProtKB-EC"/>
</dbReference>
<dbReference type="EC" id="2.5.1.18" evidence="3"/>
<protein>
    <recommendedName>
        <fullName evidence="3">glutathione transferase</fullName>
        <ecNumber evidence="3">2.5.1.18</ecNumber>
    </recommendedName>
</protein>
<evidence type="ECO:0000256" key="5">
    <source>
        <dbReference type="ARBA" id="ARBA00047960"/>
    </source>
</evidence>
<dbReference type="Pfam" id="PF02798">
    <property type="entry name" value="GST_N"/>
    <property type="match status" value="1"/>
</dbReference>
<feature type="compositionally biased region" description="Basic and acidic residues" evidence="6">
    <location>
        <begin position="34"/>
        <end position="53"/>
    </location>
</feature>
<evidence type="ECO:0000256" key="1">
    <source>
        <dbReference type="ARBA" id="ARBA00003701"/>
    </source>
</evidence>